<dbReference type="Proteomes" id="UP000030665">
    <property type="component" value="Unassembled WGS sequence"/>
</dbReference>
<evidence type="ECO:0000256" key="1">
    <source>
        <dbReference type="SAM" id="MobiDB-lite"/>
    </source>
</evidence>
<reference evidence="2" key="1">
    <citation type="submission" date="2014-01" db="EMBL/GenBank/DDBJ databases">
        <authorList>
            <person name="Aslett M."/>
        </authorList>
    </citation>
    <scope>NUCLEOTIDE SEQUENCE</scope>
</reference>
<feature type="region of interest" description="Disordered" evidence="1">
    <location>
        <begin position="34"/>
        <end position="61"/>
    </location>
</feature>
<dbReference type="EMBL" id="HG805900">
    <property type="protein sequence ID" value="CDW54490.1"/>
    <property type="molecule type" value="Genomic_DNA"/>
</dbReference>
<protein>
    <submittedName>
        <fullName evidence="2">Uncharacterized protein</fullName>
    </submittedName>
</protein>
<feature type="compositionally biased region" description="Polar residues" evidence="1">
    <location>
        <begin position="39"/>
        <end position="54"/>
    </location>
</feature>
<organism evidence="2 3">
    <name type="scientific">Trichuris trichiura</name>
    <name type="common">Whipworm</name>
    <name type="synonym">Trichocephalus trichiurus</name>
    <dbReference type="NCBI Taxonomy" id="36087"/>
    <lineage>
        <taxon>Eukaryota</taxon>
        <taxon>Metazoa</taxon>
        <taxon>Ecdysozoa</taxon>
        <taxon>Nematoda</taxon>
        <taxon>Enoplea</taxon>
        <taxon>Dorylaimia</taxon>
        <taxon>Trichinellida</taxon>
        <taxon>Trichuridae</taxon>
        <taxon>Trichuris</taxon>
    </lineage>
</organism>
<evidence type="ECO:0000313" key="3">
    <source>
        <dbReference type="Proteomes" id="UP000030665"/>
    </source>
</evidence>
<dbReference type="AlphaFoldDB" id="A0A077Z748"/>
<sequence length="127" mass="13230">MKESAHSKDSPLSRTNYSHRITAGVKVGPYNNGPFYQANKVQQPARSGRAGNNESLERGGLVADTATACGPTRTHAPYSDEGAIVKVPSAIPSANLDPSSARKLTIQPLGVKSYASGQVPSPAAILT</sequence>
<name>A0A077Z748_TRITR</name>
<accession>A0A077Z748</accession>
<reference evidence="2" key="2">
    <citation type="submission" date="2014-03" db="EMBL/GenBank/DDBJ databases">
        <title>The whipworm genome and dual-species transcriptomics of an intimate host-pathogen interaction.</title>
        <authorList>
            <person name="Foth B.J."/>
            <person name="Tsai I.J."/>
            <person name="Reid A.J."/>
            <person name="Bancroft A.J."/>
            <person name="Nichol S."/>
            <person name="Tracey A."/>
            <person name="Holroyd N."/>
            <person name="Cotton J.A."/>
            <person name="Stanley E.J."/>
            <person name="Zarowiecki M."/>
            <person name="Liu J.Z."/>
            <person name="Huckvale T."/>
            <person name="Cooper P.J."/>
            <person name="Grencis R.K."/>
            <person name="Berriman M."/>
        </authorList>
    </citation>
    <scope>NUCLEOTIDE SEQUENCE [LARGE SCALE GENOMIC DNA]</scope>
</reference>
<keyword evidence="3" id="KW-1185">Reference proteome</keyword>
<evidence type="ECO:0000313" key="2">
    <source>
        <dbReference type="EMBL" id="CDW54490.1"/>
    </source>
</evidence>
<proteinExistence type="predicted"/>
<gene>
    <name evidence="2" type="ORF">TTRE_0000276001</name>
</gene>